<dbReference type="PROSITE" id="PS50279">
    <property type="entry name" value="BPTI_KUNITZ_2"/>
    <property type="match status" value="1"/>
</dbReference>
<evidence type="ECO:0000313" key="3">
    <source>
        <dbReference type="EMBL" id="BFF96143.1"/>
    </source>
</evidence>
<dbReference type="EMBL" id="AP029264">
    <property type="protein sequence ID" value="BFF96143.1"/>
    <property type="molecule type" value="Genomic_DNA"/>
</dbReference>
<feature type="signal peptide" evidence="1">
    <location>
        <begin position="1"/>
        <end position="15"/>
    </location>
</feature>
<dbReference type="GO" id="GO:0004867">
    <property type="term" value="F:serine-type endopeptidase inhibitor activity"/>
    <property type="evidence" value="ECO:0007669"/>
    <property type="project" value="InterPro"/>
</dbReference>
<gene>
    <name evidence="3" type="ORF">DMAD_13398</name>
</gene>
<accession>A0AAU9FK53</accession>
<dbReference type="Gene3D" id="4.10.410.10">
    <property type="entry name" value="Pancreatic trypsin inhibitor Kunitz domain"/>
    <property type="match status" value="1"/>
</dbReference>
<dbReference type="SUPFAM" id="SSF57362">
    <property type="entry name" value="BPTI-like"/>
    <property type="match status" value="1"/>
</dbReference>
<evidence type="ECO:0000259" key="2">
    <source>
        <dbReference type="PROSITE" id="PS50279"/>
    </source>
</evidence>
<protein>
    <recommendedName>
        <fullName evidence="2">BPTI/Kunitz inhibitor domain-containing protein</fullName>
    </recommendedName>
</protein>
<keyword evidence="4" id="KW-1185">Reference proteome</keyword>
<reference evidence="3 4" key="1">
    <citation type="submission" date="2024-02" db="EMBL/GenBank/DDBJ databases">
        <title>A chromosome-level genome assembly of Drosophila madeirensis, a fruit fly species endemic to Madeira island.</title>
        <authorList>
            <person name="Tomihara K."/>
            <person name="Llopart A."/>
            <person name="Yamamoto D."/>
        </authorList>
    </citation>
    <scope>NUCLEOTIDE SEQUENCE [LARGE SCALE GENOMIC DNA]</scope>
    <source>
        <strain evidence="3 4">RF1</strain>
    </source>
</reference>
<dbReference type="Proteomes" id="UP001500889">
    <property type="component" value="Chromosome U"/>
</dbReference>
<proteinExistence type="predicted"/>
<keyword evidence="1" id="KW-0732">Signal</keyword>
<evidence type="ECO:0000256" key="1">
    <source>
        <dbReference type="SAM" id="SignalP"/>
    </source>
</evidence>
<dbReference type="InterPro" id="IPR036880">
    <property type="entry name" value="Kunitz_BPTI_sf"/>
</dbReference>
<sequence length="83" mass="9374">MKSSWFLVLPGIVLALKHEICGEELMHIETCKDMFYTVEGYTFNQTSEKCEKYIIHNGCGYSGKNNFGGNPSCEAKCKEENVV</sequence>
<feature type="chain" id="PRO_5043998140" description="BPTI/Kunitz inhibitor domain-containing protein" evidence="1">
    <location>
        <begin position="16"/>
        <end position="83"/>
    </location>
</feature>
<dbReference type="InterPro" id="IPR002223">
    <property type="entry name" value="Kunitz_BPTI"/>
</dbReference>
<dbReference type="AlphaFoldDB" id="A0AAU9FK53"/>
<feature type="domain" description="BPTI/Kunitz inhibitor" evidence="2">
    <location>
        <begin position="21"/>
        <end position="77"/>
    </location>
</feature>
<evidence type="ECO:0000313" key="4">
    <source>
        <dbReference type="Proteomes" id="UP001500889"/>
    </source>
</evidence>
<organism evidence="3 4">
    <name type="scientific">Drosophila madeirensis</name>
    <name type="common">Fruit fly</name>
    <dbReference type="NCBI Taxonomy" id="30013"/>
    <lineage>
        <taxon>Eukaryota</taxon>
        <taxon>Metazoa</taxon>
        <taxon>Ecdysozoa</taxon>
        <taxon>Arthropoda</taxon>
        <taxon>Hexapoda</taxon>
        <taxon>Insecta</taxon>
        <taxon>Pterygota</taxon>
        <taxon>Neoptera</taxon>
        <taxon>Endopterygota</taxon>
        <taxon>Diptera</taxon>
        <taxon>Brachycera</taxon>
        <taxon>Muscomorpha</taxon>
        <taxon>Ephydroidea</taxon>
        <taxon>Drosophilidae</taxon>
        <taxon>Drosophila</taxon>
        <taxon>Sophophora</taxon>
    </lineage>
</organism>
<name>A0AAU9FK53_DROMD</name>